<evidence type="ECO:0000313" key="2">
    <source>
        <dbReference type="Proteomes" id="UP001221411"/>
    </source>
</evidence>
<proteinExistence type="predicted"/>
<name>A0ABT5F0A7_9BACT</name>
<comment type="caution">
    <text evidence="1">The sequence shown here is derived from an EMBL/GenBank/DDBJ whole genome shotgun (WGS) entry which is preliminary data.</text>
</comment>
<protein>
    <submittedName>
        <fullName evidence="1">Uncharacterized protein</fullName>
    </submittedName>
</protein>
<keyword evidence="2" id="KW-1185">Reference proteome</keyword>
<dbReference type="EMBL" id="JAQNDO010000001">
    <property type="protein sequence ID" value="MDC0747069.1"/>
    <property type="molecule type" value="Genomic_DNA"/>
</dbReference>
<dbReference type="RefSeq" id="WP_271925434.1">
    <property type="nucleotide sequence ID" value="NZ_JAQNDO010000001.1"/>
</dbReference>
<reference evidence="1 2" key="1">
    <citation type="submission" date="2022-11" db="EMBL/GenBank/DDBJ databases">
        <title>Minimal conservation of predation-associated metabolite biosynthetic gene clusters underscores biosynthetic potential of Myxococcota including descriptions for ten novel species: Archangium lansinium sp. nov., Myxococcus landrumus sp. nov., Nannocystis bai.</title>
        <authorList>
            <person name="Ahearne A."/>
            <person name="Stevens C."/>
            <person name="Dowd S."/>
        </authorList>
    </citation>
    <scope>NUCLEOTIDE SEQUENCE [LARGE SCALE GENOMIC DNA]</scope>
    <source>
        <strain evidence="1 2">RJM3</strain>
    </source>
</reference>
<sequence length="890" mass="94830">MATSRLSTLVRQGRRHVALTVLGAAALATLVPRGVPNLGAKDRSTALASALASQGLVTTADDVAWIDPPRGVWGALGAKSRAVVRAAPAQGEPNDLFLVHAELSPEGVLLDVGGAFNLTETSGADESRPAVRGERLAYVSSPLIAGSHPTVHVFDLSGQALATEGWTRVERLQNALTNAQETGQLGGIGKRTFTLGEGEGEAQDADAKEGEAPARDVRCALEAAELVVRDGQREARVPLDGPATLPAWLSHESGEIARPGNVVTWSVDRVRDVIGDEAMQTIKAVAFAGLEVVMRQKEDMGGEQAAAEAIAEDLGQTTLEAPTRTMPTDPEIGWPPAPLEPWITPALPGEGQWNPQDKDPFIRRIEGLPPAFVTTYIRPDRSRKTTRVFIVVWDPRQVELHMMAGTVEPKGATGEAGPGLIPRDPAVLERVVAASNAGFQALHGEFGMMADGVVYLPPKPYGATVAVLRDGSTAFGSWPEDQSIPPNVLSYRQNMTVMVLDEKFNPYSRTWWGGTPPGWADKTHTVRTGICLTKEKFVAYFYGADLGPEGLAQSMIQTRCSYGIALDMNAGHSGLEFYKVAPEGEMDPLGRPLQYDWESEGTVSGIDGWKFRGRRFIRGMGLMNFPRYIKREARDYFYMTLRHVLPGTELAPVAQPPVEGEGQWRVKGLPQHGFPYALATTELRIDAARPDRKARVVKIDPRTVSAAKASTQSAAKTVATLDAGPADAGAGAASLWASAGAFAIDAEAPVEGAIRLATGSPNAAVAAAAVGVNDKDGMLLYVELVTPADASAADAKALDTLLKNAGCSTRLLLAKPLTLALGGDTDLTGAAVHPPQGATAVRLTRADAPGGRRFLEDTPIVPMSTWYPLQQKRIRYFKKPAKDPAEGAPN</sequence>
<accession>A0ABT5F0A7</accession>
<organism evidence="1 2">
    <name type="scientific">Polyangium mundeleinium</name>
    <dbReference type="NCBI Taxonomy" id="2995306"/>
    <lineage>
        <taxon>Bacteria</taxon>
        <taxon>Pseudomonadati</taxon>
        <taxon>Myxococcota</taxon>
        <taxon>Polyangia</taxon>
        <taxon>Polyangiales</taxon>
        <taxon>Polyangiaceae</taxon>
        <taxon>Polyangium</taxon>
    </lineage>
</organism>
<gene>
    <name evidence="1" type="ORF">POL67_37415</name>
</gene>
<evidence type="ECO:0000313" key="1">
    <source>
        <dbReference type="EMBL" id="MDC0747069.1"/>
    </source>
</evidence>
<dbReference type="Proteomes" id="UP001221411">
    <property type="component" value="Unassembled WGS sequence"/>
</dbReference>